<name>A0A4P6ZEW5_9FLAO</name>
<dbReference type="KEGG" id="csal:NBC122_01319"/>
<protein>
    <submittedName>
        <fullName evidence="2">Uncharacterized protein</fullName>
    </submittedName>
</protein>
<accession>A0A4P6ZEW5</accession>
<feature type="region of interest" description="Disordered" evidence="1">
    <location>
        <begin position="49"/>
        <end position="99"/>
    </location>
</feature>
<organism evidence="2 3">
    <name type="scientific">Chryseobacterium salivictor</name>
    <dbReference type="NCBI Taxonomy" id="2547600"/>
    <lineage>
        <taxon>Bacteria</taxon>
        <taxon>Pseudomonadati</taxon>
        <taxon>Bacteroidota</taxon>
        <taxon>Flavobacteriia</taxon>
        <taxon>Flavobacteriales</taxon>
        <taxon>Weeksellaceae</taxon>
        <taxon>Chryseobacterium group</taxon>
        <taxon>Chryseobacterium</taxon>
    </lineage>
</organism>
<dbReference type="AlphaFoldDB" id="A0A4P6ZEW5"/>
<proteinExistence type="predicted"/>
<reference evidence="2 3" key="1">
    <citation type="submission" date="2019-03" db="EMBL/GenBank/DDBJ databases">
        <authorList>
            <person name="Kim H."/>
            <person name="Yu S.-M."/>
        </authorList>
    </citation>
    <scope>NUCLEOTIDE SEQUENCE [LARGE SCALE GENOMIC DNA]</scope>
    <source>
        <strain evidence="2 3">NBC122</strain>
    </source>
</reference>
<sequence>MSYKKQRFKNAEKIKSQLEKLALLFNLLRKIEHTTYKTLFFLDKSCLPQTEHSTYQPPEAPPPPKLPPPPKPPNPPPPREPPPNPPPPKLPGNGKNPPG</sequence>
<dbReference type="Proteomes" id="UP000294419">
    <property type="component" value="Chromosome"/>
</dbReference>
<dbReference type="EMBL" id="CP037954">
    <property type="protein sequence ID" value="QBO58146.1"/>
    <property type="molecule type" value="Genomic_DNA"/>
</dbReference>
<gene>
    <name evidence="2" type="ORF">NBC122_01319</name>
</gene>
<evidence type="ECO:0000313" key="3">
    <source>
        <dbReference type="Proteomes" id="UP000294419"/>
    </source>
</evidence>
<evidence type="ECO:0000313" key="2">
    <source>
        <dbReference type="EMBL" id="QBO58146.1"/>
    </source>
</evidence>
<keyword evidence="3" id="KW-1185">Reference proteome</keyword>
<feature type="compositionally biased region" description="Pro residues" evidence="1">
    <location>
        <begin position="58"/>
        <end position="90"/>
    </location>
</feature>
<evidence type="ECO:0000256" key="1">
    <source>
        <dbReference type="SAM" id="MobiDB-lite"/>
    </source>
</evidence>